<feature type="region of interest" description="Disordered" evidence="2">
    <location>
        <begin position="948"/>
        <end position="987"/>
    </location>
</feature>
<feature type="compositionally biased region" description="Basic and acidic residues" evidence="2">
    <location>
        <begin position="975"/>
        <end position="987"/>
    </location>
</feature>
<dbReference type="Gene3D" id="3.30.70.330">
    <property type="match status" value="2"/>
</dbReference>
<dbReference type="GO" id="GO:0003723">
    <property type="term" value="F:RNA binding"/>
    <property type="evidence" value="ECO:0007669"/>
    <property type="project" value="UniProtKB-UniRule"/>
</dbReference>
<accession>A0A2H3GTU5</accession>
<feature type="domain" description="RRM" evidence="3">
    <location>
        <begin position="139"/>
        <end position="217"/>
    </location>
</feature>
<dbReference type="PANTHER" id="PTHR15241">
    <property type="entry name" value="TRANSFORMER-2-RELATED"/>
    <property type="match status" value="1"/>
</dbReference>
<evidence type="ECO:0000313" key="5">
    <source>
        <dbReference type="EMBL" id="VIO57421.1"/>
    </source>
</evidence>
<dbReference type="Pfam" id="PF00076">
    <property type="entry name" value="RRM_1"/>
    <property type="match status" value="2"/>
</dbReference>
<feature type="region of interest" description="Disordered" evidence="2">
    <location>
        <begin position="1"/>
        <end position="122"/>
    </location>
</feature>
<feature type="compositionally biased region" description="Basic and acidic residues" evidence="2">
    <location>
        <begin position="1"/>
        <end position="12"/>
    </location>
</feature>
<evidence type="ECO:0000256" key="2">
    <source>
        <dbReference type="SAM" id="MobiDB-lite"/>
    </source>
</evidence>
<feature type="domain" description="RRM" evidence="3">
    <location>
        <begin position="321"/>
        <end position="401"/>
    </location>
</feature>
<dbReference type="PANTHER" id="PTHR15241:SF304">
    <property type="entry name" value="RRM DOMAIN-CONTAINING PROTEIN"/>
    <property type="match status" value="1"/>
</dbReference>
<evidence type="ECO:0000313" key="6">
    <source>
        <dbReference type="Proteomes" id="UP000746612"/>
    </source>
</evidence>
<dbReference type="Proteomes" id="UP000746612">
    <property type="component" value="Unassembled WGS sequence"/>
</dbReference>
<dbReference type="CDD" id="cd00590">
    <property type="entry name" value="RRM_SF"/>
    <property type="match status" value="1"/>
</dbReference>
<feature type="region of interest" description="Disordered" evidence="2">
    <location>
        <begin position="564"/>
        <end position="590"/>
    </location>
</feature>
<feature type="compositionally biased region" description="Polar residues" evidence="2">
    <location>
        <begin position="95"/>
        <end position="122"/>
    </location>
</feature>
<dbReference type="SUPFAM" id="SSF54928">
    <property type="entry name" value="RNA-binding domain, RBD"/>
    <property type="match status" value="2"/>
</dbReference>
<protein>
    <recommendedName>
        <fullName evidence="3">RRM domain-containing protein</fullName>
    </recommendedName>
</protein>
<evidence type="ECO:0000259" key="3">
    <source>
        <dbReference type="PROSITE" id="PS50102"/>
    </source>
</evidence>
<dbReference type="AlphaFoldDB" id="A0A2H3GTU5"/>
<evidence type="ECO:0000256" key="1">
    <source>
        <dbReference type="PROSITE-ProRule" id="PRU00176"/>
    </source>
</evidence>
<dbReference type="InterPro" id="IPR000504">
    <property type="entry name" value="RRM_dom"/>
</dbReference>
<dbReference type="SMART" id="SM00360">
    <property type="entry name" value="RRM"/>
    <property type="match status" value="2"/>
</dbReference>
<keyword evidence="1" id="KW-0694">RNA-binding</keyword>
<dbReference type="EMBL" id="CAAKMV010000129">
    <property type="protein sequence ID" value="VIO57421.1"/>
    <property type="molecule type" value="Genomic_DNA"/>
</dbReference>
<evidence type="ECO:0000313" key="4">
    <source>
        <dbReference type="EMBL" id="CAG2001207.1"/>
    </source>
</evidence>
<organism evidence="4 6">
    <name type="scientific">Gibberella zeae</name>
    <name type="common">Wheat head blight fungus</name>
    <name type="synonym">Fusarium graminearum</name>
    <dbReference type="NCBI Taxonomy" id="5518"/>
    <lineage>
        <taxon>Eukaryota</taxon>
        <taxon>Fungi</taxon>
        <taxon>Dikarya</taxon>
        <taxon>Ascomycota</taxon>
        <taxon>Pezizomycotina</taxon>
        <taxon>Sordariomycetes</taxon>
        <taxon>Hypocreomycetidae</taxon>
        <taxon>Hypocreales</taxon>
        <taxon>Nectriaceae</taxon>
        <taxon>Fusarium</taxon>
    </lineage>
</organism>
<dbReference type="InterPro" id="IPR035979">
    <property type="entry name" value="RBD_domain_sf"/>
</dbReference>
<dbReference type="InterPro" id="IPR012677">
    <property type="entry name" value="Nucleotide-bd_a/b_plait_sf"/>
</dbReference>
<feature type="region of interest" description="Disordered" evidence="2">
    <location>
        <begin position="439"/>
        <end position="482"/>
    </location>
</feature>
<dbReference type="PROSITE" id="PS50102">
    <property type="entry name" value="RRM"/>
    <property type="match status" value="2"/>
</dbReference>
<reference evidence="4" key="2">
    <citation type="submission" date="2021-03" db="EMBL/GenBank/DDBJ databases">
        <authorList>
            <person name="Alouane T."/>
            <person name="Langin T."/>
            <person name="Bonhomme L."/>
        </authorList>
    </citation>
    <scope>NUCLEOTIDE SEQUENCE</scope>
    <source>
        <strain evidence="4">MDC_Fg202</strain>
    </source>
</reference>
<dbReference type="EMBL" id="CAJPIJ010000167">
    <property type="protein sequence ID" value="CAG2001207.1"/>
    <property type="molecule type" value="Genomic_DNA"/>
</dbReference>
<feature type="region of interest" description="Disordered" evidence="2">
    <location>
        <begin position="726"/>
        <end position="755"/>
    </location>
</feature>
<feature type="region of interest" description="Disordered" evidence="2">
    <location>
        <begin position="399"/>
        <end position="422"/>
    </location>
</feature>
<name>A0A2H3GTU5_GIBZA</name>
<feature type="region of interest" description="Disordered" evidence="2">
    <location>
        <begin position="805"/>
        <end position="826"/>
    </location>
</feature>
<gene>
    <name evidence="5" type="ORF">FUG_LOCUS251711</name>
    <name evidence="4" type="ORF">MDCFG202_LOCUS464436</name>
</gene>
<feature type="compositionally biased region" description="Polar residues" evidence="2">
    <location>
        <begin position="729"/>
        <end position="739"/>
    </location>
</feature>
<reference evidence="5" key="1">
    <citation type="submission" date="2019-04" db="EMBL/GenBank/DDBJ databases">
        <authorList>
            <person name="Melise S."/>
            <person name="Noan J."/>
            <person name="Okalmin O."/>
        </authorList>
    </citation>
    <scope>NUCLEOTIDE SEQUENCE</scope>
    <source>
        <strain evidence="5">FN9</strain>
    </source>
</reference>
<sequence>MSSPPDYRRPREPATSNRQLRNAFAAFGIDASNFETQSDAGSPRGSPSHHLSNAKSLPALAKPAYDSPELDEDYDDGVQPFWGYPPSQVDHNQEAETTPFQGAQHGESQIQSAATDVTSRPFTKSRRTFDAQAVYPAEACLFVANLPQNVDDVTIERDLTVFFSRYGTVFIKVKRDRRLMPYAFAQFTERTHADFALQHASGLEILGRYPRLEKCGGNLSYIIFRKDKLPVQYDDAYNIFSPYGKIAKIETLDYKVQIKLHVPPSMMVQYERFDPKRDVIKSFGHSDVFIIMLYDPKIGQDPSERTSGDRTFMEIYDKNRRSIFMGNMPAHTDERLVNKLASQCGDVASVDLRSIPDANGGAPNVYAFVEFERPNAPDEAVRQFNGTHVEGSILRVERRRTRPPRDTRSFSVSQSMRPLPLVPHLRPGRASSMAFEAVDQQNEHCSTDSTSSTLVEHETNHSRTGSVDTTAPVDHHGHHSRLGSTVATPIAQPSRLDSMVATPQPRHLGPMAATQLSQHNRSVSMAATCFGHHNRSVSMAAAPIAAPSRSVSMAVDAPINQQRNHNRMKSSDRIPTIPQNARPLPVQPEHPRRAFLSPNKMLAFGAGELDEYTPINSPDKVSGPNVTGNNVHWGQSQFIEASPEYFSPAGSSPIHHEPHDTQIGSFAERLATQGSRSVSYAFSSAAQHAIDRCETAVEDKKNDDIKGHRRGPSALFPTAPALHLEVTDSDGSSSWRTIGSSEEEEGFKEKKAESRTKLRRGCLSEQNLKRNELAYKEVNKDHKSEENLKVKKRVSFKSETSIIYHSPESSNQTSIHQASSPSSYVGPQLQAQMMTPALPPPPGGLVYVAVPESVATQLSNAHFYGYPSHQHEAQYQAPHRVYQNHPQAHYQVHNQVHNQTFYGESAGAMYRAQPQVPFGESVQTPYYGYTRPAYDDRTVRYQNPRVQYRRSQLGDPQGNPYASYAPAESPHQRRQRVEAERYRRYNA</sequence>
<proteinExistence type="predicted"/>
<dbReference type="OrthoDB" id="410044at2759"/>